<dbReference type="Pfam" id="PF00583">
    <property type="entry name" value="Acetyltransf_1"/>
    <property type="match status" value="1"/>
</dbReference>
<feature type="compositionally biased region" description="Polar residues" evidence="1">
    <location>
        <begin position="146"/>
        <end position="162"/>
    </location>
</feature>
<feature type="region of interest" description="Disordered" evidence="1">
    <location>
        <begin position="336"/>
        <end position="451"/>
    </location>
</feature>
<dbReference type="GO" id="GO:0016747">
    <property type="term" value="F:acyltransferase activity, transferring groups other than amino-acyl groups"/>
    <property type="evidence" value="ECO:0007669"/>
    <property type="project" value="InterPro"/>
</dbReference>
<proteinExistence type="predicted"/>
<organism evidence="3 4">
    <name type="scientific">Dichomitus squalens</name>
    <dbReference type="NCBI Taxonomy" id="114155"/>
    <lineage>
        <taxon>Eukaryota</taxon>
        <taxon>Fungi</taxon>
        <taxon>Dikarya</taxon>
        <taxon>Basidiomycota</taxon>
        <taxon>Agaricomycotina</taxon>
        <taxon>Agaricomycetes</taxon>
        <taxon>Polyporales</taxon>
        <taxon>Polyporaceae</taxon>
        <taxon>Dichomitus</taxon>
    </lineage>
</organism>
<dbReference type="Gene3D" id="3.40.630.30">
    <property type="match status" value="1"/>
</dbReference>
<evidence type="ECO:0000256" key="1">
    <source>
        <dbReference type="SAM" id="MobiDB-lite"/>
    </source>
</evidence>
<reference evidence="3 4" key="1">
    <citation type="submission" date="2019-01" db="EMBL/GenBank/DDBJ databases">
        <title>Draft genome sequences of three monokaryotic isolates of the white-rot basidiomycete fungus Dichomitus squalens.</title>
        <authorList>
            <consortium name="DOE Joint Genome Institute"/>
            <person name="Lopez S.C."/>
            <person name="Andreopoulos B."/>
            <person name="Pangilinan J."/>
            <person name="Lipzen A."/>
            <person name="Riley R."/>
            <person name="Ahrendt S."/>
            <person name="Ng V."/>
            <person name="Barry K."/>
            <person name="Daum C."/>
            <person name="Grigoriev I.V."/>
            <person name="Hilden K.S."/>
            <person name="Makela M.R."/>
            <person name="de Vries R.P."/>
        </authorList>
    </citation>
    <scope>NUCLEOTIDE SEQUENCE [LARGE SCALE GENOMIC DNA]</scope>
    <source>
        <strain evidence="3 4">CBS 464.89</strain>
    </source>
</reference>
<evidence type="ECO:0000313" key="3">
    <source>
        <dbReference type="EMBL" id="TBU58241.1"/>
    </source>
</evidence>
<gene>
    <name evidence="3" type="ORF">BD310DRAFT_927672</name>
</gene>
<feature type="compositionally biased region" description="Low complexity" evidence="1">
    <location>
        <begin position="347"/>
        <end position="364"/>
    </location>
</feature>
<protein>
    <recommendedName>
        <fullName evidence="2">N-acetyltransferase domain-containing protein</fullName>
    </recommendedName>
</protein>
<dbReference type="Proteomes" id="UP000292082">
    <property type="component" value="Unassembled WGS sequence"/>
</dbReference>
<dbReference type="SUPFAM" id="SSF55729">
    <property type="entry name" value="Acyl-CoA N-acyltransferases (Nat)"/>
    <property type="match status" value="1"/>
</dbReference>
<evidence type="ECO:0000313" key="4">
    <source>
        <dbReference type="Proteomes" id="UP000292082"/>
    </source>
</evidence>
<accession>A0A4Q9PUN9</accession>
<feature type="compositionally biased region" description="Basic and acidic residues" evidence="1">
    <location>
        <begin position="442"/>
        <end position="451"/>
    </location>
</feature>
<feature type="compositionally biased region" description="Polar residues" evidence="1">
    <location>
        <begin position="421"/>
        <end position="440"/>
    </location>
</feature>
<dbReference type="InterPro" id="IPR016181">
    <property type="entry name" value="Acyl_CoA_acyltransferase"/>
</dbReference>
<feature type="compositionally biased region" description="Basic and acidic residues" evidence="1">
    <location>
        <begin position="405"/>
        <end position="414"/>
    </location>
</feature>
<dbReference type="InterPro" id="IPR000182">
    <property type="entry name" value="GNAT_dom"/>
</dbReference>
<dbReference type="AlphaFoldDB" id="A0A4Q9PUN9"/>
<name>A0A4Q9PUN9_9APHY</name>
<keyword evidence="4" id="KW-1185">Reference proteome</keyword>
<feature type="domain" description="N-acetyltransferase" evidence="2">
    <location>
        <begin position="175"/>
        <end position="247"/>
    </location>
</feature>
<sequence length="451" mass="49692">MSPTLSDKELVEDIPEGAFIGSVKLEGTIILETAIDNATLVDQEALLLVWEQLSAVSVEAALVGRPDILDFANNHCLLFAAIRTPVEIVLPASVELATLGLPDHAAVVWTDSPILSSDSAAVYASVNAYHEQTHPKIHSPLGDAEQNGQGSFLSSSDSTPLTPRKNQAVFEWKTIGIVYVTMSSVPHEVHIGVALLPTFRRQGAGMKACAFAVQWAVETIRAHRVQARILASADRSRAQRLFTALGFAHEGIQRRAVPDAAGAWADVTHMGIVDTDWVVRRRLRAAPRNMWDELFERHQREREELLRWEEFRDSMGLRRTSSMETVRYEHDLTPEAVSGDESEVQHHSASPTPSISSSVSHHSSVQQEREDTEGDPWRSPLSVAQSDREDPFSDTEWVLSGARSELSRSSEEPISRPLSAASWSSFESINSVATSTSSTRGIAEDWSRMAM</sequence>
<dbReference type="EMBL" id="ML145127">
    <property type="protein sequence ID" value="TBU58241.1"/>
    <property type="molecule type" value="Genomic_DNA"/>
</dbReference>
<feature type="region of interest" description="Disordered" evidence="1">
    <location>
        <begin position="137"/>
        <end position="162"/>
    </location>
</feature>
<evidence type="ECO:0000259" key="2">
    <source>
        <dbReference type="Pfam" id="PF00583"/>
    </source>
</evidence>